<comment type="caution">
    <text evidence="1">The sequence shown here is derived from an EMBL/GenBank/DDBJ whole genome shotgun (WGS) entry which is preliminary data.</text>
</comment>
<accession>A0ABD2ZN36</accession>
<sequence length="155" mass="17696">MVRSKISLKKGDQNAQRRSMPITLGEYFPKGFLREDQIENVNMTSSIEIEDKDVTKEVEILAKPTKDNGSFVELDLSSLESIIHRLFELPQEARRLLVDVLQKCDELYVSIFSKNVLIRPCKAEMSVLLPISSRNPIACLFRRTCVLRKSLKSPA</sequence>
<dbReference type="AlphaFoldDB" id="A0ABD2ZN36"/>
<gene>
    <name evidence="1" type="ORF">ACH5RR_017996</name>
</gene>
<keyword evidence="2" id="KW-1185">Reference proteome</keyword>
<reference evidence="1 2" key="1">
    <citation type="submission" date="2024-11" db="EMBL/GenBank/DDBJ databases">
        <title>A near-complete genome assembly of Cinchona calisaya.</title>
        <authorList>
            <person name="Lian D.C."/>
            <person name="Zhao X.W."/>
            <person name="Wei L."/>
        </authorList>
    </citation>
    <scope>NUCLEOTIDE SEQUENCE [LARGE SCALE GENOMIC DNA]</scope>
    <source>
        <tissue evidence="1">Nenye</tissue>
    </source>
</reference>
<evidence type="ECO:0000313" key="1">
    <source>
        <dbReference type="EMBL" id="KAL3519847.1"/>
    </source>
</evidence>
<evidence type="ECO:0000313" key="2">
    <source>
        <dbReference type="Proteomes" id="UP001630127"/>
    </source>
</evidence>
<organism evidence="1 2">
    <name type="scientific">Cinchona calisaya</name>
    <dbReference type="NCBI Taxonomy" id="153742"/>
    <lineage>
        <taxon>Eukaryota</taxon>
        <taxon>Viridiplantae</taxon>
        <taxon>Streptophyta</taxon>
        <taxon>Embryophyta</taxon>
        <taxon>Tracheophyta</taxon>
        <taxon>Spermatophyta</taxon>
        <taxon>Magnoliopsida</taxon>
        <taxon>eudicotyledons</taxon>
        <taxon>Gunneridae</taxon>
        <taxon>Pentapetalae</taxon>
        <taxon>asterids</taxon>
        <taxon>lamiids</taxon>
        <taxon>Gentianales</taxon>
        <taxon>Rubiaceae</taxon>
        <taxon>Cinchonoideae</taxon>
        <taxon>Cinchoneae</taxon>
        <taxon>Cinchona</taxon>
    </lineage>
</organism>
<dbReference type="Proteomes" id="UP001630127">
    <property type="component" value="Unassembled WGS sequence"/>
</dbReference>
<name>A0ABD2ZN36_9GENT</name>
<dbReference type="EMBL" id="JBJUIK010000008">
    <property type="protein sequence ID" value="KAL3519847.1"/>
    <property type="molecule type" value="Genomic_DNA"/>
</dbReference>
<proteinExistence type="predicted"/>
<protein>
    <submittedName>
        <fullName evidence="1">Uncharacterized protein</fullName>
    </submittedName>
</protein>